<accession>A0A1R2BFA8</accession>
<evidence type="ECO:0000313" key="1">
    <source>
        <dbReference type="EMBL" id="OMJ75410.1"/>
    </source>
</evidence>
<organism evidence="1 2">
    <name type="scientific">Stentor coeruleus</name>
    <dbReference type="NCBI Taxonomy" id="5963"/>
    <lineage>
        <taxon>Eukaryota</taxon>
        <taxon>Sar</taxon>
        <taxon>Alveolata</taxon>
        <taxon>Ciliophora</taxon>
        <taxon>Postciliodesmatophora</taxon>
        <taxon>Heterotrichea</taxon>
        <taxon>Heterotrichida</taxon>
        <taxon>Stentoridae</taxon>
        <taxon>Stentor</taxon>
    </lineage>
</organism>
<dbReference type="EMBL" id="MPUH01000692">
    <property type="protein sequence ID" value="OMJ75410.1"/>
    <property type="molecule type" value="Genomic_DNA"/>
</dbReference>
<gene>
    <name evidence="1" type="ORF">SteCoe_25451</name>
</gene>
<keyword evidence="2" id="KW-1185">Reference proteome</keyword>
<sequence>MEIEGQIDNQFSSIKNLISRICTAVREGQDKLILEPLTKELVICLYKIKLFIQNIDSMKPKGSILRDEIERLRKEISEQEKMISELEPFKY</sequence>
<proteinExistence type="predicted"/>
<evidence type="ECO:0000313" key="2">
    <source>
        <dbReference type="Proteomes" id="UP000187209"/>
    </source>
</evidence>
<protein>
    <submittedName>
        <fullName evidence="1">Uncharacterized protein</fullName>
    </submittedName>
</protein>
<reference evidence="1 2" key="1">
    <citation type="submission" date="2016-11" db="EMBL/GenBank/DDBJ databases">
        <title>The macronuclear genome of Stentor coeruleus: a giant cell with tiny introns.</title>
        <authorList>
            <person name="Slabodnick M."/>
            <person name="Ruby J.G."/>
            <person name="Reiff S.B."/>
            <person name="Swart E.C."/>
            <person name="Gosai S."/>
            <person name="Prabakaran S."/>
            <person name="Witkowska E."/>
            <person name="Larue G.E."/>
            <person name="Fisher S."/>
            <person name="Freeman R.M."/>
            <person name="Gunawardena J."/>
            <person name="Chu W."/>
            <person name="Stover N.A."/>
            <person name="Gregory B.D."/>
            <person name="Nowacki M."/>
            <person name="Derisi J."/>
            <person name="Roy S.W."/>
            <person name="Marshall W.F."/>
            <person name="Sood P."/>
        </authorList>
    </citation>
    <scope>NUCLEOTIDE SEQUENCE [LARGE SCALE GENOMIC DNA]</scope>
    <source>
        <strain evidence="1">WM001</strain>
    </source>
</reference>
<dbReference type="AlphaFoldDB" id="A0A1R2BFA8"/>
<dbReference type="Proteomes" id="UP000187209">
    <property type="component" value="Unassembled WGS sequence"/>
</dbReference>
<name>A0A1R2BFA8_9CILI</name>
<comment type="caution">
    <text evidence="1">The sequence shown here is derived from an EMBL/GenBank/DDBJ whole genome shotgun (WGS) entry which is preliminary data.</text>
</comment>